<evidence type="ECO:0000256" key="12">
    <source>
        <dbReference type="ARBA" id="ARBA00023136"/>
    </source>
</evidence>
<dbReference type="GO" id="GO:0020037">
    <property type="term" value="F:heme binding"/>
    <property type="evidence" value="ECO:0007669"/>
    <property type="project" value="InterPro"/>
</dbReference>
<dbReference type="Gene3D" id="1.10.630.10">
    <property type="entry name" value="Cytochrome P450"/>
    <property type="match status" value="1"/>
</dbReference>
<evidence type="ECO:0000256" key="1">
    <source>
        <dbReference type="ARBA" id="ARBA00001971"/>
    </source>
</evidence>
<proteinExistence type="inferred from homology"/>
<keyword evidence="5 13" id="KW-0349">Heme</keyword>
<evidence type="ECO:0000256" key="7">
    <source>
        <dbReference type="ARBA" id="ARBA00022723"/>
    </source>
</evidence>
<dbReference type="SUPFAM" id="SSF48264">
    <property type="entry name" value="Cytochrome P450"/>
    <property type="match status" value="1"/>
</dbReference>
<dbReference type="GO" id="GO:0004497">
    <property type="term" value="F:monooxygenase activity"/>
    <property type="evidence" value="ECO:0007669"/>
    <property type="project" value="UniProtKB-KW"/>
</dbReference>
<evidence type="ECO:0000256" key="13">
    <source>
        <dbReference type="PIRSR" id="PIRSR602401-1"/>
    </source>
</evidence>
<evidence type="ECO:0000313" key="15">
    <source>
        <dbReference type="EMBL" id="KZP32004.1"/>
    </source>
</evidence>
<keyword evidence="8 14" id="KW-1133">Transmembrane helix</keyword>
<dbReference type="InterPro" id="IPR050121">
    <property type="entry name" value="Cytochrome_P450_monoxygenase"/>
</dbReference>
<evidence type="ECO:0000256" key="2">
    <source>
        <dbReference type="ARBA" id="ARBA00004370"/>
    </source>
</evidence>
<dbReference type="GO" id="GO:0016705">
    <property type="term" value="F:oxidoreductase activity, acting on paired donors, with incorporation or reduction of molecular oxygen"/>
    <property type="evidence" value="ECO:0007669"/>
    <property type="project" value="InterPro"/>
</dbReference>
<evidence type="ECO:0000256" key="3">
    <source>
        <dbReference type="ARBA" id="ARBA00004721"/>
    </source>
</evidence>
<dbReference type="InterPro" id="IPR036396">
    <property type="entry name" value="Cyt_P450_sf"/>
</dbReference>
<dbReference type="GO" id="GO:0016020">
    <property type="term" value="C:membrane"/>
    <property type="evidence" value="ECO:0007669"/>
    <property type="project" value="UniProtKB-SubCell"/>
</dbReference>
<evidence type="ECO:0000256" key="5">
    <source>
        <dbReference type="ARBA" id="ARBA00022617"/>
    </source>
</evidence>
<dbReference type="STRING" id="436010.A0A166UT62"/>
<keyword evidence="6 14" id="KW-0812">Transmembrane</keyword>
<keyword evidence="12 14" id="KW-0472">Membrane</keyword>
<dbReference type="GO" id="GO:0005506">
    <property type="term" value="F:iron ion binding"/>
    <property type="evidence" value="ECO:0007669"/>
    <property type="project" value="InterPro"/>
</dbReference>
<dbReference type="InterPro" id="IPR001128">
    <property type="entry name" value="Cyt_P450"/>
</dbReference>
<evidence type="ECO:0000256" key="8">
    <source>
        <dbReference type="ARBA" id="ARBA00022989"/>
    </source>
</evidence>
<dbReference type="AlphaFoldDB" id="A0A166UT62"/>
<evidence type="ECO:0000256" key="11">
    <source>
        <dbReference type="ARBA" id="ARBA00023033"/>
    </source>
</evidence>
<feature type="transmembrane region" description="Helical" evidence="14">
    <location>
        <begin position="6"/>
        <end position="24"/>
    </location>
</feature>
<evidence type="ECO:0000256" key="14">
    <source>
        <dbReference type="SAM" id="Phobius"/>
    </source>
</evidence>
<comment type="pathway">
    <text evidence="3">Secondary metabolite biosynthesis; terpenoid biosynthesis.</text>
</comment>
<comment type="cofactor">
    <cofactor evidence="1 13">
        <name>heme</name>
        <dbReference type="ChEBI" id="CHEBI:30413"/>
    </cofactor>
</comment>
<dbReference type="PANTHER" id="PTHR24305">
    <property type="entry name" value="CYTOCHROME P450"/>
    <property type="match status" value="1"/>
</dbReference>
<evidence type="ECO:0000313" key="16">
    <source>
        <dbReference type="Proteomes" id="UP000076532"/>
    </source>
</evidence>
<comment type="similarity">
    <text evidence="4">Belongs to the cytochrome P450 family.</text>
</comment>
<dbReference type="PRINTS" id="PR00385">
    <property type="entry name" value="P450"/>
</dbReference>
<sequence>MALWLDILASVAAIFASWVIWLSARRTFIRHALSNIPGPSCPSFIAGHMGELFGRPQAWEIYQRFFDQFGSVVKIYGLFGTQHLYLCDPKALQHILVKDQNIFEELDDFIQSNKLLFGNGLLSTLGEQHRRQRKLLNPVFSSRHLAEMIPVFYEVTRKLRNSIAEKVRDGPQDIDMFQWMSRISLELIGQSGLGHSFEDLGPESRPSEYAYALKNLSPTIMRLPLSRMLLPYVAGWGTPSFRRTIVKMIPVTDLQNTLKMVDTMHKTSIDIFESKKAALARGDQAMVAQVGRGKDLMSILLKANLEASIKDHLPEDELIAQMTTLTFAAFDTTSSALSHILHLLAQHPDMQTKLCREIIEARERGGDLDYNALDRLPYLDAIIRETLRLFPPLPIMARIARKDMVLPLSKPMKGADGKPISEILVPKGTMTFISIITANRNPEIWGPDSYEWKPERWLSALPPSVADARYPAVYSNLMTFIGGSRACIGFKFAELEMKIVLSLLLESFTFAETKEKVEWTTAGIMAPVVVGSDSLEMKSRLPLTVTAVNFKAAT</sequence>
<keyword evidence="11" id="KW-0503">Monooxygenase</keyword>
<evidence type="ECO:0000256" key="6">
    <source>
        <dbReference type="ARBA" id="ARBA00022692"/>
    </source>
</evidence>
<reference evidence="15 16" key="1">
    <citation type="journal article" date="2016" name="Mol. Biol. Evol.">
        <title>Comparative Genomics of Early-Diverging Mushroom-Forming Fungi Provides Insights into the Origins of Lignocellulose Decay Capabilities.</title>
        <authorList>
            <person name="Nagy L.G."/>
            <person name="Riley R."/>
            <person name="Tritt A."/>
            <person name="Adam C."/>
            <person name="Daum C."/>
            <person name="Floudas D."/>
            <person name="Sun H."/>
            <person name="Yadav J.S."/>
            <person name="Pangilinan J."/>
            <person name="Larsson K.H."/>
            <person name="Matsuura K."/>
            <person name="Barry K."/>
            <person name="Labutti K."/>
            <person name="Kuo R."/>
            <person name="Ohm R.A."/>
            <person name="Bhattacharya S.S."/>
            <person name="Shirouzu T."/>
            <person name="Yoshinaga Y."/>
            <person name="Martin F.M."/>
            <person name="Grigoriev I.V."/>
            <person name="Hibbett D.S."/>
        </authorList>
    </citation>
    <scope>NUCLEOTIDE SEQUENCE [LARGE SCALE GENOMIC DNA]</scope>
    <source>
        <strain evidence="15 16">CBS 109695</strain>
    </source>
</reference>
<keyword evidence="16" id="KW-1185">Reference proteome</keyword>
<dbReference type="PANTHER" id="PTHR24305:SF166">
    <property type="entry name" value="CYTOCHROME P450 12A4, MITOCHONDRIAL-RELATED"/>
    <property type="match status" value="1"/>
</dbReference>
<gene>
    <name evidence="15" type="ORF">FIBSPDRAFT_916606</name>
</gene>
<dbReference type="InterPro" id="IPR002401">
    <property type="entry name" value="Cyt_P450_E_grp-I"/>
</dbReference>
<evidence type="ECO:0000256" key="4">
    <source>
        <dbReference type="ARBA" id="ARBA00010617"/>
    </source>
</evidence>
<dbReference type="EMBL" id="KV417487">
    <property type="protein sequence ID" value="KZP32004.1"/>
    <property type="molecule type" value="Genomic_DNA"/>
</dbReference>
<name>A0A166UT62_9AGAM</name>
<evidence type="ECO:0000256" key="9">
    <source>
        <dbReference type="ARBA" id="ARBA00023002"/>
    </source>
</evidence>
<dbReference type="Pfam" id="PF00067">
    <property type="entry name" value="p450"/>
    <property type="match status" value="1"/>
</dbReference>
<evidence type="ECO:0000256" key="10">
    <source>
        <dbReference type="ARBA" id="ARBA00023004"/>
    </source>
</evidence>
<dbReference type="Proteomes" id="UP000076532">
    <property type="component" value="Unassembled WGS sequence"/>
</dbReference>
<dbReference type="PRINTS" id="PR00463">
    <property type="entry name" value="EP450I"/>
</dbReference>
<dbReference type="CDD" id="cd11069">
    <property type="entry name" value="CYP_FUM15-like"/>
    <property type="match status" value="1"/>
</dbReference>
<keyword evidence="7 13" id="KW-0479">Metal-binding</keyword>
<protein>
    <submittedName>
        <fullName evidence="15">Cytochrome P450</fullName>
    </submittedName>
</protein>
<organism evidence="15 16">
    <name type="scientific">Athelia psychrophila</name>
    <dbReference type="NCBI Taxonomy" id="1759441"/>
    <lineage>
        <taxon>Eukaryota</taxon>
        <taxon>Fungi</taxon>
        <taxon>Dikarya</taxon>
        <taxon>Basidiomycota</taxon>
        <taxon>Agaricomycotina</taxon>
        <taxon>Agaricomycetes</taxon>
        <taxon>Agaricomycetidae</taxon>
        <taxon>Atheliales</taxon>
        <taxon>Atheliaceae</taxon>
        <taxon>Athelia</taxon>
    </lineage>
</organism>
<feature type="binding site" description="axial binding residue" evidence="13">
    <location>
        <position position="487"/>
    </location>
    <ligand>
        <name>heme</name>
        <dbReference type="ChEBI" id="CHEBI:30413"/>
    </ligand>
    <ligandPart>
        <name>Fe</name>
        <dbReference type="ChEBI" id="CHEBI:18248"/>
    </ligandPart>
</feature>
<dbReference type="OrthoDB" id="1470350at2759"/>
<keyword evidence="10 13" id="KW-0408">Iron</keyword>
<comment type="subcellular location">
    <subcellularLocation>
        <location evidence="2">Membrane</location>
    </subcellularLocation>
</comment>
<keyword evidence="9" id="KW-0560">Oxidoreductase</keyword>
<accession>A0A166UT62</accession>